<dbReference type="OrthoDB" id="9805307at2"/>
<evidence type="ECO:0000313" key="2">
    <source>
        <dbReference type="Proteomes" id="UP000246145"/>
    </source>
</evidence>
<dbReference type="InterPro" id="IPR004220">
    <property type="entry name" value="5-COMe_2-OHmuconate_Isoase"/>
</dbReference>
<dbReference type="Gene3D" id="3.30.429.10">
    <property type="entry name" value="Macrophage Migration Inhibitory Factor"/>
    <property type="match status" value="1"/>
</dbReference>
<dbReference type="CDD" id="cd00580">
    <property type="entry name" value="CHMI"/>
    <property type="match status" value="1"/>
</dbReference>
<evidence type="ECO:0000313" key="1">
    <source>
        <dbReference type="EMBL" id="PVY61721.1"/>
    </source>
</evidence>
<protein>
    <submittedName>
        <fullName evidence="1">5-carboxymethyl-2-hydroxymuconate isomerase</fullName>
    </submittedName>
</protein>
<organism evidence="1 2">
    <name type="scientific">Pusillimonas noertemannii</name>
    <dbReference type="NCBI Taxonomy" id="305977"/>
    <lineage>
        <taxon>Bacteria</taxon>
        <taxon>Pseudomonadati</taxon>
        <taxon>Pseudomonadota</taxon>
        <taxon>Betaproteobacteria</taxon>
        <taxon>Burkholderiales</taxon>
        <taxon>Alcaligenaceae</taxon>
        <taxon>Pusillimonas</taxon>
    </lineage>
</organism>
<keyword evidence="1" id="KW-0413">Isomerase</keyword>
<comment type="caution">
    <text evidence="1">The sequence shown here is derived from an EMBL/GenBank/DDBJ whole genome shotgun (WGS) entry which is preliminary data.</text>
</comment>
<dbReference type="Pfam" id="PF02962">
    <property type="entry name" value="CHMI"/>
    <property type="match status" value="1"/>
</dbReference>
<reference evidence="1 2" key="1">
    <citation type="submission" date="2018-04" db="EMBL/GenBank/DDBJ databases">
        <title>Genomic Encyclopedia of Type Strains, Phase IV (KMG-IV): sequencing the most valuable type-strain genomes for metagenomic binning, comparative biology and taxonomic classification.</title>
        <authorList>
            <person name="Goeker M."/>
        </authorList>
    </citation>
    <scope>NUCLEOTIDE SEQUENCE [LARGE SCALE GENOMIC DNA]</scope>
    <source>
        <strain evidence="1 2">DSM 10065</strain>
    </source>
</reference>
<dbReference type="EMBL" id="QEKO01000003">
    <property type="protein sequence ID" value="PVY61721.1"/>
    <property type="molecule type" value="Genomic_DNA"/>
</dbReference>
<accession>A0A2U1CL51</accession>
<sequence length="142" mass="15421">MPHLTLEYSANLHPQGELKPLCDKLARCLLAQKADGKAVYPIGGIRVRVLRADDYCVGDGGLEAAFVHGTLKIGAGRSEQTKTSTGEALFAVMKEHFAQIYEQTGLALSLEIVEFSETGTWKHNNLHARFRAQNDAASGSSH</sequence>
<dbReference type="GO" id="GO:0008704">
    <property type="term" value="F:5-carboxymethyl-2-hydroxymuconate delta-isomerase activity"/>
    <property type="evidence" value="ECO:0007669"/>
    <property type="project" value="InterPro"/>
</dbReference>
<keyword evidence="2" id="KW-1185">Reference proteome</keyword>
<dbReference type="Proteomes" id="UP000246145">
    <property type="component" value="Unassembled WGS sequence"/>
</dbReference>
<gene>
    <name evidence="1" type="ORF">C7440_2452</name>
</gene>
<dbReference type="AlphaFoldDB" id="A0A2U1CL51"/>
<dbReference type="STRING" id="1231391.GCA_000308195_00497"/>
<dbReference type="InterPro" id="IPR014347">
    <property type="entry name" value="Tautomerase/MIF_sf"/>
</dbReference>
<proteinExistence type="predicted"/>
<dbReference type="RefSeq" id="WP_116518740.1">
    <property type="nucleotide sequence ID" value="NZ_JACCEX010000003.1"/>
</dbReference>
<dbReference type="SUPFAM" id="SSF55331">
    <property type="entry name" value="Tautomerase/MIF"/>
    <property type="match status" value="1"/>
</dbReference>
<name>A0A2U1CL51_9BURK</name>
<dbReference type="PANTHER" id="PTHR37950">
    <property type="entry name" value="4-HYDROXYPHENYLACETATE CATABOLISM PROTEIN"/>
    <property type="match status" value="1"/>
</dbReference>
<dbReference type="PANTHER" id="PTHR37950:SF1">
    <property type="entry name" value="4-HYDROXYPHENYLACETATE CATABOLISM PROTEIN"/>
    <property type="match status" value="1"/>
</dbReference>